<dbReference type="EMBL" id="ANNX02000047">
    <property type="protein sequence ID" value="KYC37235.1"/>
    <property type="molecule type" value="Genomic_DNA"/>
</dbReference>
<dbReference type="Proteomes" id="UP000076925">
    <property type="component" value="Unassembled WGS sequence"/>
</dbReference>
<comment type="caution">
    <text evidence="2">The sequence shown here is derived from an EMBL/GenBank/DDBJ whole genome shotgun (WGS) entry which is preliminary data.</text>
</comment>
<dbReference type="InterPro" id="IPR011051">
    <property type="entry name" value="RmlC_Cupin_sf"/>
</dbReference>
<dbReference type="CDD" id="cd02215">
    <property type="entry name" value="cupin_QDO_N_C"/>
    <property type="match status" value="1"/>
</dbReference>
<dbReference type="InterPro" id="IPR014710">
    <property type="entry name" value="RmlC-like_jellyroll"/>
</dbReference>
<gene>
    <name evidence="2" type="ORF">WA1_47310</name>
</gene>
<dbReference type="InterPro" id="IPR053146">
    <property type="entry name" value="QDO-like"/>
</dbReference>
<keyword evidence="3" id="KW-1185">Reference proteome</keyword>
<dbReference type="PANTHER" id="PTHR36440:SF1">
    <property type="entry name" value="PUTATIVE (AFU_ORTHOLOGUE AFUA_8G07350)-RELATED"/>
    <property type="match status" value="1"/>
</dbReference>
<dbReference type="OrthoDB" id="486897at2"/>
<accession>A0A139WXR6</accession>
<dbReference type="InterPro" id="IPR013096">
    <property type="entry name" value="Cupin_2"/>
</dbReference>
<evidence type="ECO:0000313" key="3">
    <source>
        <dbReference type="Proteomes" id="UP000076925"/>
    </source>
</evidence>
<dbReference type="AlphaFoldDB" id="A0A139WXR6"/>
<reference evidence="2 3" key="1">
    <citation type="journal article" date="2013" name="Genome Biol. Evol.">
        <title>Genomes of Stigonematalean cyanobacteria (subsection V) and the evolution of oxygenic photosynthesis from prokaryotes to plastids.</title>
        <authorList>
            <person name="Dagan T."/>
            <person name="Roettger M."/>
            <person name="Stucken K."/>
            <person name="Landan G."/>
            <person name="Koch R."/>
            <person name="Major P."/>
            <person name="Gould S.B."/>
            <person name="Goremykin V.V."/>
            <person name="Rippka R."/>
            <person name="Tandeau de Marsac N."/>
            <person name="Gugger M."/>
            <person name="Lockhart P.J."/>
            <person name="Allen J.F."/>
            <person name="Brune I."/>
            <person name="Maus I."/>
            <person name="Puhler A."/>
            <person name="Martin W.F."/>
        </authorList>
    </citation>
    <scope>NUCLEOTIDE SEQUENCE [LARGE SCALE GENOMIC DNA]</scope>
    <source>
        <strain evidence="2 3">PCC 7110</strain>
    </source>
</reference>
<dbReference type="Pfam" id="PF07883">
    <property type="entry name" value="Cupin_2"/>
    <property type="match status" value="1"/>
</dbReference>
<protein>
    <submittedName>
        <fullName evidence="2">Cupin</fullName>
    </submittedName>
</protein>
<dbReference type="RefSeq" id="WP_017745066.1">
    <property type="nucleotide sequence ID" value="NZ_KQ976354.1"/>
</dbReference>
<organism evidence="2 3">
    <name type="scientific">Scytonema hofmannii PCC 7110</name>
    <dbReference type="NCBI Taxonomy" id="128403"/>
    <lineage>
        <taxon>Bacteria</taxon>
        <taxon>Bacillati</taxon>
        <taxon>Cyanobacteriota</taxon>
        <taxon>Cyanophyceae</taxon>
        <taxon>Nostocales</taxon>
        <taxon>Scytonemataceae</taxon>
        <taxon>Scytonema</taxon>
    </lineage>
</organism>
<dbReference type="PANTHER" id="PTHR36440">
    <property type="entry name" value="PUTATIVE (AFU_ORTHOLOGUE AFUA_8G07350)-RELATED"/>
    <property type="match status" value="1"/>
</dbReference>
<proteinExistence type="predicted"/>
<dbReference type="SUPFAM" id="SSF51182">
    <property type="entry name" value="RmlC-like cupins"/>
    <property type="match status" value="1"/>
</dbReference>
<evidence type="ECO:0000259" key="1">
    <source>
        <dbReference type="Pfam" id="PF07883"/>
    </source>
</evidence>
<evidence type="ECO:0000313" key="2">
    <source>
        <dbReference type="EMBL" id="KYC37235.1"/>
    </source>
</evidence>
<feature type="domain" description="Cupin type-2" evidence="1">
    <location>
        <begin position="43"/>
        <end position="110"/>
    </location>
</feature>
<name>A0A139WXR6_9CYAN</name>
<sequence>MIANLNAICLQPGEGSSSWVLGDLYTFKAKGDDTGKTYALIEIVMQPHSATPPHIHTHENESFYIQEGEIEFQLGGQSLIATPGTFVHSPKGQPHSFRNIGAKPAKFLCWLTPSGLEQLFIEVGTPVSEQNTTSPGVTPKDIEKLLFTAPKYGLEILPSAVAQ</sequence>
<dbReference type="Gene3D" id="2.60.120.10">
    <property type="entry name" value="Jelly Rolls"/>
    <property type="match status" value="1"/>
</dbReference>
<dbReference type="STRING" id="128403.WA1_47310"/>